<gene>
    <name evidence="2" type="ORF">KP509_07G065200</name>
</gene>
<proteinExistence type="predicted"/>
<comment type="caution">
    <text evidence="2">The sequence shown here is derived from an EMBL/GenBank/DDBJ whole genome shotgun (WGS) entry which is preliminary data.</text>
</comment>
<keyword evidence="3" id="KW-1185">Reference proteome</keyword>
<dbReference type="InterPro" id="IPR011009">
    <property type="entry name" value="Kinase-like_dom_sf"/>
</dbReference>
<dbReference type="InterPro" id="IPR004147">
    <property type="entry name" value="ABC1_dom"/>
</dbReference>
<dbReference type="Proteomes" id="UP000825935">
    <property type="component" value="Chromosome 7"/>
</dbReference>
<evidence type="ECO:0000313" key="2">
    <source>
        <dbReference type="EMBL" id="KAH7433362.1"/>
    </source>
</evidence>
<evidence type="ECO:0000313" key="3">
    <source>
        <dbReference type="Proteomes" id="UP000825935"/>
    </source>
</evidence>
<feature type="domain" description="ABC1 atypical kinase-like" evidence="1">
    <location>
        <begin position="234"/>
        <end position="489"/>
    </location>
</feature>
<dbReference type="Pfam" id="PF03109">
    <property type="entry name" value="ABC1"/>
    <property type="match status" value="1"/>
</dbReference>
<accession>A0A8T2UD52</accession>
<dbReference type="AlphaFoldDB" id="A0A8T2UD52"/>
<dbReference type="EMBL" id="CM035412">
    <property type="protein sequence ID" value="KAH7433362.1"/>
    <property type="molecule type" value="Genomic_DNA"/>
</dbReference>
<dbReference type="SUPFAM" id="SSF56112">
    <property type="entry name" value="Protein kinase-like (PK-like)"/>
    <property type="match status" value="1"/>
</dbReference>
<sequence length="590" mass="67036">MTARGAEEAGSSWSDRGRKYKRPLLLTIAEPIPRQNYTPATRKKDIRAGVAAKYSRPLVEGRPHVLALIGSLAVAAAKFATVIVTKVFYAKTWPFLQTASLSTFFIERHCANAKVSTAARILLAPLHWLSGPVLWTTLSQCLISLCWPDAYRTLRFWRRILPIYTRYMKTKWQVRNKSLAEREKVWSQRHEWGGQKVYELIVDMSGFYVKSAQILASKGEFVPGAWTKHLSKLLDSVPPHPFHEVKHTIQKQLRESPWGMSRSKQKASIDCIFLNIEKVPLAAASIAQVHGGILQDGTQVVVKVQHRGMETMMRSDLRNLVWLARFLQGQLPVDLYPIVKEIRNTIPLEFNFEREIWFMDAIKKSMRDNQFGQIVCPSPCKEFCTKKLIVMERIDGVPFTQILHPSEGNTHPRVSEAMQAVQYLLEAYGQMIFLDGVFHADPHAGNLFLLPDGKLGLLDYGQSKEIDRSLRHKLSRMVLALCEGNNLAIALALLDMGLVFEPADVVRFPLERIATAARILFDVCYVEEATVSPMSQNSILKEIPLKKFNQEVWMVIRTNLLLRGLCFSLKLELSASNIWRPFAMSALKEP</sequence>
<dbReference type="PANTHER" id="PTHR43173:SF24">
    <property type="entry name" value="ABC1 ATYPICAL KINASE-LIKE DOMAIN-CONTAINING PROTEIN"/>
    <property type="match status" value="1"/>
</dbReference>
<protein>
    <recommendedName>
        <fullName evidence="1">ABC1 atypical kinase-like domain-containing protein</fullName>
    </recommendedName>
</protein>
<dbReference type="CDD" id="cd05121">
    <property type="entry name" value="ABC1_ADCK3-like"/>
    <property type="match status" value="1"/>
</dbReference>
<reference evidence="2" key="1">
    <citation type="submission" date="2021-08" db="EMBL/GenBank/DDBJ databases">
        <title>WGS assembly of Ceratopteris richardii.</title>
        <authorList>
            <person name="Marchant D.B."/>
            <person name="Chen G."/>
            <person name="Jenkins J."/>
            <person name="Shu S."/>
            <person name="Leebens-Mack J."/>
            <person name="Grimwood J."/>
            <person name="Schmutz J."/>
            <person name="Soltis P."/>
            <person name="Soltis D."/>
            <person name="Chen Z.-H."/>
        </authorList>
    </citation>
    <scope>NUCLEOTIDE SEQUENCE</scope>
    <source>
        <strain evidence="2">Whitten #5841</strain>
        <tissue evidence="2">Leaf</tissue>
    </source>
</reference>
<dbReference type="OMA" id="FDTRMDI"/>
<name>A0A8T2UD52_CERRI</name>
<dbReference type="PANTHER" id="PTHR43173">
    <property type="entry name" value="ABC1 FAMILY PROTEIN"/>
    <property type="match status" value="1"/>
</dbReference>
<dbReference type="InterPro" id="IPR051130">
    <property type="entry name" value="Mito_struct-func_regulator"/>
</dbReference>
<dbReference type="OrthoDB" id="427480at2759"/>
<organism evidence="2 3">
    <name type="scientific">Ceratopteris richardii</name>
    <name type="common">Triangle waterfern</name>
    <dbReference type="NCBI Taxonomy" id="49495"/>
    <lineage>
        <taxon>Eukaryota</taxon>
        <taxon>Viridiplantae</taxon>
        <taxon>Streptophyta</taxon>
        <taxon>Embryophyta</taxon>
        <taxon>Tracheophyta</taxon>
        <taxon>Polypodiopsida</taxon>
        <taxon>Polypodiidae</taxon>
        <taxon>Polypodiales</taxon>
        <taxon>Pteridineae</taxon>
        <taxon>Pteridaceae</taxon>
        <taxon>Parkerioideae</taxon>
        <taxon>Ceratopteris</taxon>
    </lineage>
</organism>
<evidence type="ECO:0000259" key="1">
    <source>
        <dbReference type="Pfam" id="PF03109"/>
    </source>
</evidence>